<organism evidence="6 7">
    <name type="scientific">Talaromyces islandicus</name>
    <name type="common">Penicillium islandicum</name>
    <dbReference type="NCBI Taxonomy" id="28573"/>
    <lineage>
        <taxon>Eukaryota</taxon>
        <taxon>Fungi</taxon>
        <taxon>Dikarya</taxon>
        <taxon>Ascomycota</taxon>
        <taxon>Pezizomycotina</taxon>
        <taxon>Eurotiomycetes</taxon>
        <taxon>Eurotiomycetidae</taxon>
        <taxon>Eurotiales</taxon>
        <taxon>Trichocomaceae</taxon>
        <taxon>Talaromyces</taxon>
        <taxon>Talaromyces sect. Islandici</taxon>
    </lineage>
</organism>
<reference evidence="6 7" key="1">
    <citation type="submission" date="2015-04" db="EMBL/GenBank/DDBJ databases">
        <authorList>
            <person name="Syromyatnikov M.Y."/>
            <person name="Popov V.N."/>
        </authorList>
    </citation>
    <scope>NUCLEOTIDE SEQUENCE [LARGE SCALE GENOMIC DNA]</scope>
    <source>
        <strain evidence="6">WF-38-12</strain>
    </source>
</reference>
<evidence type="ECO:0000259" key="5">
    <source>
        <dbReference type="Pfam" id="PF02731"/>
    </source>
</evidence>
<feature type="region of interest" description="Disordered" evidence="4">
    <location>
        <begin position="178"/>
        <end position="205"/>
    </location>
</feature>
<keyword evidence="7" id="KW-1185">Reference proteome</keyword>
<dbReference type="InterPro" id="IPR017862">
    <property type="entry name" value="SKI-int_prot_SKIP"/>
</dbReference>
<keyword evidence="3" id="KW-0747">Spliceosome</keyword>
<dbReference type="Proteomes" id="UP000054383">
    <property type="component" value="Unassembled WGS sequence"/>
</dbReference>
<dbReference type="OMA" id="YGQRRGW"/>
<feature type="region of interest" description="Disordered" evidence="4">
    <location>
        <begin position="315"/>
        <end position="416"/>
    </location>
</feature>
<evidence type="ECO:0000313" key="6">
    <source>
        <dbReference type="EMBL" id="CRG87429.1"/>
    </source>
</evidence>
<comment type="subunit">
    <text evidence="3">Associated with the spliceosome.</text>
</comment>
<feature type="compositionally biased region" description="Low complexity" evidence="4">
    <location>
        <begin position="362"/>
        <end position="380"/>
    </location>
</feature>
<evidence type="ECO:0000256" key="2">
    <source>
        <dbReference type="ARBA" id="ARBA00022160"/>
    </source>
</evidence>
<dbReference type="Pfam" id="PF02731">
    <property type="entry name" value="SKIP_SNW"/>
    <property type="match status" value="1"/>
</dbReference>
<feature type="compositionally biased region" description="Basic and acidic residues" evidence="4">
    <location>
        <begin position="522"/>
        <end position="541"/>
    </location>
</feature>
<protein>
    <recommendedName>
        <fullName evidence="2 3">Pre-mRNA-processing protein 45</fullName>
    </recommendedName>
</protein>
<gene>
    <name evidence="6" type="ORF">PISL3812_04446</name>
</gene>
<keyword evidence="3" id="KW-0508">mRNA splicing</keyword>
<dbReference type="PANTHER" id="PTHR12096">
    <property type="entry name" value="NUCLEAR PROTEIN SKIP-RELATED"/>
    <property type="match status" value="1"/>
</dbReference>
<feature type="region of interest" description="Disordered" evidence="4">
    <location>
        <begin position="217"/>
        <end position="251"/>
    </location>
</feature>
<proteinExistence type="inferred from homology"/>
<comment type="similarity">
    <text evidence="1 3">Belongs to the SNW family.</text>
</comment>
<dbReference type="OrthoDB" id="666364at2759"/>
<comment type="subcellular location">
    <subcellularLocation>
        <location evidence="3">Nucleus</location>
    </subcellularLocation>
</comment>
<dbReference type="STRING" id="28573.A0A0U1LVM5"/>
<dbReference type="GO" id="GO:0005681">
    <property type="term" value="C:spliceosomal complex"/>
    <property type="evidence" value="ECO:0007669"/>
    <property type="project" value="UniProtKB-UniRule"/>
</dbReference>
<keyword evidence="3" id="KW-0539">Nucleus</keyword>
<feature type="domain" description="SKI-interacting protein SKIP SNW" evidence="5">
    <location>
        <begin position="192"/>
        <end position="349"/>
    </location>
</feature>
<feature type="compositionally biased region" description="Basic and acidic residues" evidence="4">
    <location>
        <begin position="386"/>
        <end position="416"/>
    </location>
</feature>
<evidence type="ECO:0000256" key="3">
    <source>
        <dbReference type="RuleBase" id="RU367140"/>
    </source>
</evidence>
<dbReference type="AlphaFoldDB" id="A0A0U1LVM5"/>
<dbReference type="GO" id="GO:0000398">
    <property type="term" value="P:mRNA splicing, via spliceosome"/>
    <property type="evidence" value="ECO:0007669"/>
    <property type="project" value="InterPro"/>
</dbReference>
<sequence>MASVASGLFKSLPKPKYTGEDEELPAHAQPRGPRVVGAGALDETQVVLRKAGPPPYGNRTGWRPRAPEDFGDGGAFPEILVAQYPLDMGRKGSQSTSNALAVQVDGDGKVKYDAIARRGHADNRVVHASFKDLIPLRQRVDMGEISLDRPSGEEVAAQMEKTKDALAKLVSGAVAAQKPKNVRGGQRSDPTFVRYTPANQMGDTSKKNDRIVKIMERQQDPMEPPKFKHKKIPRGPPSPPPPVMHSPPRKLTAEDQEAWKIPPPISNWKNPKGYTVPLDKRLAADGRGLQDVTINDKFAQFAEALFTADRHAREEVQQRAQMQQKLAEKEKAQKEEHLRQLAQKAREQRSVAGSSRRESRARSVSGSRSVSPYSSRSATPSDDEDAAVREREDARRERRQEAERQLRQSRMGTERRIQMMAREQNRDISEKVALGLAKPTQSSESMYDSRLFNQSGGMATGFNEDNPYDKPLFAAQDAISSIYRPRAQGDDEDTEEAAAGEMSRIEKTGRFEVLGRAKEGFRGAADAEARNGPVEFEKDTADPFGIDSMIADVTSGGPSAGQKRYGIQEADIEADGGRGSKRARVDDED</sequence>
<keyword evidence="3" id="KW-0507">mRNA processing</keyword>
<feature type="region of interest" description="Disordered" evidence="4">
    <location>
        <begin position="484"/>
        <end position="504"/>
    </location>
</feature>
<comment type="function">
    <text evidence="3">Involved in pre-mRNA splicing.</text>
</comment>
<feature type="region of interest" description="Disordered" evidence="4">
    <location>
        <begin position="522"/>
        <end position="589"/>
    </location>
</feature>
<feature type="compositionally biased region" description="Basic and acidic residues" evidence="4">
    <location>
        <begin position="217"/>
        <end position="226"/>
    </location>
</feature>
<evidence type="ECO:0000256" key="1">
    <source>
        <dbReference type="ARBA" id="ARBA00010197"/>
    </source>
</evidence>
<feature type="region of interest" description="Disordered" evidence="4">
    <location>
        <begin position="1"/>
        <end position="69"/>
    </location>
</feature>
<dbReference type="EMBL" id="CVMT01000003">
    <property type="protein sequence ID" value="CRG87429.1"/>
    <property type="molecule type" value="Genomic_DNA"/>
</dbReference>
<feature type="compositionally biased region" description="Basic and acidic residues" evidence="4">
    <location>
        <begin position="326"/>
        <end position="361"/>
    </location>
</feature>
<accession>A0A0U1LVM5</accession>
<evidence type="ECO:0000256" key="4">
    <source>
        <dbReference type="SAM" id="MobiDB-lite"/>
    </source>
</evidence>
<feature type="compositionally biased region" description="Pro residues" evidence="4">
    <location>
        <begin position="234"/>
        <end position="245"/>
    </location>
</feature>
<evidence type="ECO:0000313" key="7">
    <source>
        <dbReference type="Proteomes" id="UP000054383"/>
    </source>
</evidence>
<dbReference type="InterPro" id="IPR004015">
    <property type="entry name" value="SKI-int_prot_SKIP_SNW-dom"/>
</dbReference>
<name>A0A0U1LVM5_TALIS</name>